<reference evidence="1 2" key="1">
    <citation type="submission" date="2007-08" db="EMBL/GenBank/DDBJ databases">
        <authorList>
            <person name="Fulton L."/>
            <person name="Clifton S."/>
            <person name="Fulton B."/>
            <person name="Xu J."/>
            <person name="Minx P."/>
            <person name="Pepin K.H."/>
            <person name="Johnson M."/>
            <person name="Thiruvilangam P."/>
            <person name="Bhonagiri V."/>
            <person name="Nash W.E."/>
            <person name="Mardis E.R."/>
            <person name="Wilson R.K."/>
        </authorList>
    </citation>
    <scope>NUCLEOTIDE SEQUENCE [LARGE SCALE GENOMIC DNA]</scope>
    <source>
        <strain evidence="2">ATCC BAA-613 / DSM 15670 / CCUG 46953 / JCM 12243 / WAL 16351</strain>
    </source>
</reference>
<dbReference type="HOGENOM" id="CLU_3060148_0_0_9"/>
<sequence length="53" mass="5897">MRPYIYEIIYNEVINEAAYAKQDVSAGHDSLEETSFLSLKSGSSFIQSMPAGH</sequence>
<protein>
    <submittedName>
        <fullName evidence="1">Uncharacterized protein</fullName>
    </submittedName>
</protein>
<reference evidence="1 2" key="2">
    <citation type="submission" date="2007-09" db="EMBL/GenBank/DDBJ databases">
        <title>Draft genome sequence of Clostridium bolteae (ATCC BAA-613).</title>
        <authorList>
            <person name="Sudarsanam P."/>
            <person name="Ley R."/>
            <person name="Guruge J."/>
            <person name="Turnbaugh P.J."/>
            <person name="Mahowald M."/>
            <person name="Liep D."/>
            <person name="Gordon J."/>
        </authorList>
    </citation>
    <scope>NUCLEOTIDE SEQUENCE [LARGE SCALE GENOMIC DNA]</scope>
    <source>
        <strain evidence="2">ATCC BAA-613 / DSM 15670 / CCUG 46953 / JCM 12243 / WAL 16351</strain>
    </source>
</reference>
<dbReference type="EMBL" id="ABCC02000026">
    <property type="protein sequence ID" value="EDP16898.1"/>
    <property type="molecule type" value="Genomic_DNA"/>
</dbReference>
<gene>
    <name evidence="1" type="ORF">CLOBOL_02812</name>
</gene>
<evidence type="ECO:0000313" key="1">
    <source>
        <dbReference type="EMBL" id="EDP16898.1"/>
    </source>
</evidence>
<dbReference type="PaxDb" id="411902-CLOBOL_02812"/>
<dbReference type="AlphaFoldDB" id="A8RQS2"/>
<organism evidence="1 2">
    <name type="scientific">Enterocloster bolteae (strain ATCC BAA-613 / DSM 15670 / CCUG 46953 / JCM 12243 / WAL 16351)</name>
    <name type="common">Clostridium bolteae</name>
    <dbReference type="NCBI Taxonomy" id="411902"/>
    <lineage>
        <taxon>Bacteria</taxon>
        <taxon>Bacillati</taxon>
        <taxon>Bacillota</taxon>
        <taxon>Clostridia</taxon>
        <taxon>Lachnospirales</taxon>
        <taxon>Lachnospiraceae</taxon>
        <taxon>Enterocloster</taxon>
    </lineage>
</organism>
<accession>A8RQS2</accession>
<comment type="caution">
    <text evidence="1">The sequence shown here is derived from an EMBL/GenBank/DDBJ whole genome shotgun (WGS) entry which is preliminary data.</text>
</comment>
<evidence type="ECO:0000313" key="2">
    <source>
        <dbReference type="Proteomes" id="UP000005396"/>
    </source>
</evidence>
<proteinExistence type="predicted"/>
<dbReference type="Proteomes" id="UP000005396">
    <property type="component" value="Unassembled WGS sequence"/>
</dbReference>
<name>A8RQS2_ENTBW</name>